<evidence type="ECO:0000313" key="3">
    <source>
        <dbReference type="Proteomes" id="UP000539313"/>
    </source>
</evidence>
<dbReference type="EMBL" id="JACJII010000001">
    <property type="protein sequence ID" value="MBA9003537.1"/>
    <property type="molecule type" value="Genomic_DNA"/>
</dbReference>
<dbReference type="RefSeq" id="WP_182705259.1">
    <property type="nucleotide sequence ID" value="NZ_JACJII010000001.1"/>
</dbReference>
<protein>
    <submittedName>
        <fullName evidence="2">Uncharacterized protein</fullName>
    </submittedName>
</protein>
<keyword evidence="3" id="KW-1185">Reference proteome</keyword>
<dbReference type="Proteomes" id="UP000539313">
    <property type="component" value="Unassembled WGS sequence"/>
</dbReference>
<proteinExistence type="predicted"/>
<evidence type="ECO:0000313" key="2">
    <source>
        <dbReference type="EMBL" id="MBA9003537.1"/>
    </source>
</evidence>
<feature type="compositionally biased region" description="Low complexity" evidence="1">
    <location>
        <begin position="1"/>
        <end position="10"/>
    </location>
</feature>
<evidence type="ECO:0000256" key="1">
    <source>
        <dbReference type="SAM" id="MobiDB-lite"/>
    </source>
</evidence>
<accession>A0A7W3MX57</accession>
<reference evidence="2 3" key="1">
    <citation type="submission" date="2020-08" db="EMBL/GenBank/DDBJ databases">
        <title>Sequencing the genomes of 1000 actinobacteria strains.</title>
        <authorList>
            <person name="Klenk H.-P."/>
        </authorList>
    </citation>
    <scope>NUCLEOTIDE SEQUENCE [LARGE SCALE GENOMIC DNA]</scope>
    <source>
        <strain evidence="2 3">DSM 45823</strain>
    </source>
</reference>
<organism evidence="2 3">
    <name type="scientific">Thermomonospora cellulosilytica</name>
    <dbReference type="NCBI Taxonomy" id="1411118"/>
    <lineage>
        <taxon>Bacteria</taxon>
        <taxon>Bacillati</taxon>
        <taxon>Actinomycetota</taxon>
        <taxon>Actinomycetes</taxon>
        <taxon>Streptosporangiales</taxon>
        <taxon>Thermomonosporaceae</taxon>
        <taxon>Thermomonospora</taxon>
    </lineage>
</organism>
<feature type="region of interest" description="Disordered" evidence="1">
    <location>
        <begin position="1"/>
        <end position="41"/>
    </location>
</feature>
<gene>
    <name evidence="2" type="ORF">HNR21_002419</name>
</gene>
<sequence length="113" mass="12218">MASFAVARSAARVRHREHGSGGARGPGARRGSAGARDRPGDLDTVADDCVTAFLSALDDSLWLLAEAQRAPSCAFENAARPQDHITDLRRLVHRLQGLLLRWEEVPPQAPRGL</sequence>
<comment type="caution">
    <text evidence="2">The sequence shown here is derived from an EMBL/GenBank/DDBJ whole genome shotgun (WGS) entry which is preliminary data.</text>
</comment>
<dbReference type="AlphaFoldDB" id="A0A7W3MX57"/>
<name>A0A7W3MX57_9ACTN</name>